<reference evidence="2" key="1">
    <citation type="submission" date="2021-03" db="EMBL/GenBank/DDBJ databases">
        <authorList>
            <person name="Bekaert M."/>
        </authorList>
    </citation>
    <scope>NUCLEOTIDE SEQUENCE</scope>
</reference>
<dbReference type="GO" id="GO:0046983">
    <property type="term" value="F:protein dimerization activity"/>
    <property type="evidence" value="ECO:0007669"/>
    <property type="project" value="InterPro"/>
</dbReference>
<proteinExistence type="predicted"/>
<dbReference type="SUPFAM" id="SSF53098">
    <property type="entry name" value="Ribonuclease H-like"/>
    <property type="match status" value="1"/>
</dbReference>
<dbReference type="InterPro" id="IPR008906">
    <property type="entry name" value="HATC_C_dom"/>
</dbReference>
<dbReference type="AlphaFoldDB" id="A0A8S3PLG9"/>
<dbReference type="Pfam" id="PF05699">
    <property type="entry name" value="Dimer_Tnp_hAT"/>
    <property type="match status" value="1"/>
</dbReference>
<dbReference type="InterPro" id="IPR052958">
    <property type="entry name" value="IFN-induced_PKR_regulator"/>
</dbReference>
<dbReference type="PANTHER" id="PTHR46289:SF14">
    <property type="entry name" value="DUF4371 DOMAIN-CONTAINING PROTEIN"/>
    <property type="match status" value="1"/>
</dbReference>
<evidence type="ECO:0000259" key="1">
    <source>
        <dbReference type="Pfam" id="PF05699"/>
    </source>
</evidence>
<comment type="caution">
    <text evidence="2">The sequence shown here is derived from an EMBL/GenBank/DDBJ whole genome shotgun (WGS) entry which is preliminary data.</text>
</comment>
<organism evidence="2 3">
    <name type="scientific">Mytilus edulis</name>
    <name type="common">Blue mussel</name>
    <dbReference type="NCBI Taxonomy" id="6550"/>
    <lineage>
        <taxon>Eukaryota</taxon>
        <taxon>Metazoa</taxon>
        <taxon>Spiralia</taxon>
        <taxon>Lophotrochozoa</taxon>
        <taxon>Mollusca</taxon>
        <taxon>Bivalvia</taxon>
        <taxon>Autobranchia</taxon>
        <taxon>Pteriomorphia</taxon>
        <taxon>Mytilida</taxon>
        <taxon>Mytiloidea</taxon>
        <taxon>Mytilidae</taxon>
        <taxon>Mytilinae</taxon>
        <taxon>Mytilus</taxon>
    </lineage>
</organism>
<keyword evidence="3" id="KW-1185">Reference proteome</keyword>
<dbReference type="Proteomes" id="UP000683360">
    <property type="component" value="Unassembled WGS sequence"/>
</dbReference>
<evidence type="ECO:0000313" key="2">
    <source>
        <dbReference type="EMBL" id="CAG2184405.1"/>
    </source>
</evidence>
<dbReference type="EMBL" id="CAJPWZ010000004">
    <property type="protein sequence ID" value="CAG2184405.1"/>
    <property type="molecule type" value="Genomic_DNA"/>
</dbReference>
<dbReference type="OrthoDB" id="6145313at2759"/>
<protein>
    <recommendedName>
        <fullName evidence="1">HAT C-terminal dimerisation domain-containing protein</fullName>
    </recommendedName>
</protein>
<feature type="domain" description="HAT C-terminal dimerisation" evidence="1">
    <location>
        <begin position="312"/>
        <end position="373"/>
    </location>
</feature>
<name>A0A8S3PLG9_MYTED</name>
<gene>
    <name evidence="2" type="ORF">MEDL_38</name>
</gene>
<evidence type="ECO:0000313" key="3">
    <source>
        <dbReference type="Proteomes" id="UP000683360"/>
    </source>
</evidence>
<dbReference type="PANTHER" id="PTHR46289">
    <property type="entry name" value="52 KDA REPRESSOR OF THE INHIBITOR OF THE PROTEIN KINASE-LIKE PROTEIN-RELATED"/>
    <property type="match status" value="1"/>
</dbReference>
<dbReference type="InterPro" id="IPR012337">
    <property type="entry name" value="RNaseH-like_sf"/>
</dbReference>
<sequence length="692" mass="78259">MAGSRKGVAARIVDEYPKAVYNHCASHCLNLVLSQCTKIQLPKRNNHLQQCLLQESNITKTKLLDTCQTRFIERHDAFDVFCGLYDTIILSLNDMSQRKDFNRETSSESTTLLAAITSFSFVITLITVKNLMGYTVGLSRKLQGRSQDIISAYMSVQSVLSLLVEVRENVDCKFLAWYEEAVVMGKEHDIVPSVPRTCGRQRNRCNVPGETPDVYFRRALCIPYIDELISGINDRFSSLSKTAVMALVLIPEMTIQKQHAHVILENIKPFLDFYHSDLPSPFGISSEVDRWLHFWKHTTDTLPKSAAETIKKCNKLDYPNIYAILKIVCTMSVTSCECERSNSELGLLKTFLRATMGQDRLNGLALMHVHYNLELELDVIVDMYRDFVVQWCIKPQQSYLTAIQRQSYLTAMQQQSNRTSIQQQSYLTAMQQQSYLTSMQQQSNLTSMQQQSYLTSMQQQSYLTAIQRQSYLTAMQQQSNRTSIQQQSYLTAIQQQSYLTAMQQHDSLILKQRSDSLTLQQCINSLTLQQCSNSLTLQQCSDSLTLQQCSDSLTLKQCSDSLTLQQCSDSLTLQQCSDSLTLQQCSDSLTLHQCSNSLTVQQCSDSLTLQQCSDSLTLHQCSNSLTLQQCSDSLTLQQCSDSLTLHQCSNSLTVQQCSDSLTLQQCSDSLTLHQCSNSLTLQQCSGSFTLQQ</sequence>
<accession>A0A8S3PLG9</accession>